<evidence type="ECO:0000313" key="2">
    <source>
        <dbReference type="EMBL" id="KAF7828022.1"/>
    </source>
</evidence>
<keyword evidence="1" id="KW-0175">Coiled coil</keyword>
<accession>A0A834WM36</accession>
<sequence>MVGDSKRRRFIKFHGRWRRCATRTLAIRDSSTEESKADPKNVHINLKNTKSVEEADMVFSYSPLTQSQTYTNEEVVDSKSSVDFKINSIESLTKKHDLEIQELKEDIGRLRTATQNHHEEVMKMLTETLKRTV</sequence>
<feature type="coiled-coil region" evidence="1">
    <location>
        <begin position="86"/>
        <end position="120"/>
    </location>
</feature>
<dbReference type="Proteomes" id="UP000634136">
    <property type="component" value="Unassembled WGS sequence"/>
</dbReference>
<proteinExistence type="predicted"/>
<dbReference type="AlphaFoldDB" id="A0A834WM36"/>
<evidence type="ECO:0000313" key="3">
    <source>
        <dbReference type="Proteomes" id="UP000634136"/>
    </source>
</evidence>
<gene>
    <name evidence="2" type="ORF">G2W53_019186</name>
</gene>
<comment type="caution">
    <text evidence="2">The sequence shown here is derived from an EMBL/GenBank/DDBJ whole genome shotgun (WGS) entry which is preliminary data.</text>
</comment>
<reference evidence="2" key="1">
    <citation type="submission" date="2020-09" db="EMBL/GenBank/DDBJ databases">
        <title>Genome-Enabled Discovery of Anthraquinone Biosynthesis in Senna tora.</title>
        <authorList>
            <person name="Kang S.-H."/>
            <person name="Pandey R.P."/>
            <person name="Lee C.-M."/>
            <person name="Sim J.-S."/>
            <person name="Jeong J.-T."/>
            <person name="Choi B.-S."/>
            <person name="Jung M."/>
            <person name="Ginzburg D."/>
            <person name="Zhao K."/>
            <person name="Won S.Y."/>
            <person name="Oh T.-J."/>
            <person name="Yu Y."/>
            <person name="Kim N.-H."/>
            <person name="Lee O.R."/>
            <person name="Lee T.-H."/>
            <person name="Bashyal P."/>
            <person name="Kim T.-S."/>
            <person name="Lee W.-H."/>
            <person name="Kawkins C."/>
            <person name="Kim C.-K."/>
            <person name="Kim J.S."/>
            <person name="Ahn B.O."/>
            <person name="Rhee S.Y."/>
            <person name="Sohng J.K."/>
        </authorList>
    </citation>
    <scope>NUCLEOTIDE SEQUENCE</scope>
    <source>
        <tissue evidence="2">Leaf</tissue>
    </source>
</reference>
<organism evidence="2 3">
    <name type="scientific">Senna tora</name>
    <dbReference type="NCBI Taxonomy" id="362788"/>
    <lineage>
        <taxon>Eukaryota</taxon>
        <taxon>Viridiplantae</taxon>
        <taxon>Streptophyta</taxon>
        <taxon>Embryophyta</taxon>
        <taxon>Tracheophyta</taxon>
        <taxon>Spermatophyta</taxon>
        <taxon>Magnoliopsida</taxon>
        <taxon>eudicotyledons</taxon>
        <taxon>Gunneridae</taxon>
        <taxon>Pentapetalae</taxon>
        <taxon>rosids</taxon>
        <taxon>fabids</taxon>
        <taxon>Fabales</taxon>
        <taxon>Fabaceae</taxon>
        <taxon>Caesalpinioideae</taxon>
        <taxon>Cassia clade</taxon>
        <taxon>Senna</taxon>
    </lineage>
</organism>
<keyword evidence="3" id="KW-1185">Reference proteome</keyword>
<dbReference type="EMBL" id="JAAIUW010000006">
    <property type="protein sequence ID" value="KAF7828022.1"/>
    <property type="molecule type" value="Genomic_DNA"/>
</dbReference>
<evidence type="ECO:0000256" key="1">
    <source>
        <dbReference type="SAM" id="Coils"/>
    </source>
</evidence>
<protein>
    <submittedName>
        <fullName evidence="2">Uncharacterized protein</fullName>
    </submittedName>
</protein>
<name>A0A834WM36_9FABA</name>